<protein>
    <submittedName>
        <fullName evidence="2">Uncharacterized protein</fullName>
    </submittedName>
</protein>
<keyword evidence="3" id="KW-1185">Reference proteome</keyword>
<dbReference type="KEGG" id="nneo:PQG83_00155"/>
<keyword evidence="1" id="KW-0472">Membrane</keyword>
<sequence>MSRKYLRKTKHHFSVRKGFVLMVVVGIVGLNTSMSMGLISEDRKGVIQGDPEKGLTIIEGEVTRVQGEFTGEDFSQMKDQRYRVETPFGKAWDLHFGENTRKIGDIFLGDHVKASIGKDGSLQIVQKIEQNKSNPKHAMVHRSIQGMLEKRNGNFLYVKHGDHTEIVHLDPESVLEGNIREGSKIVAQLGEAGYGIKIQELKGESEANSN</sequence>
<keyword evidence="1" id="KW-1133">Transmembrane helix</keyword>
<dbReference type="Proteomes" id="UP001302494">
    <property type="component" value="Chromosome"/>
</dbReference>
<keyword evidence="1" id="KW-0812">Transmembrane</keyword>
<dbReference type="RefSeq" id="WP_312745313.1">
    <property type="nucleotide sequence ID" value="NZ_CP116968.1"/>
</dbReference>
<organism evidence="2 3">
    <name type="scientific">Candidatus Nitrospira neomarina</name>
    <dbReference type="NCBI Taxonomy" id="3020899"/>
    <lineage>
        <taxon>Bacteria</taxon>
        <taxon>Pseudomonadati</taxon>
        <taxon>Nitrospirota</taxon>
        <taxon>Nitrospiria</taxon>
        <taxon>Nitrospirales</taxon>
        <taxon>Nitrospiraceae</taxon>
        <taxon>Nitrospira</taxon>
    </lineage>
</organism>
<evidence type="ECO:0000313" key="2">
    <source>
        <dbReference type="EMBL" id="WNM62190.1"/>
    </source>
</evidence>
<evidence type="ECO:0000256" key="1">
    <source>
        <dbReference type="SAM" id="Phobius"/>
    </source>
</evidence>
<evidence type="ECO:0000313" key="3">
    <source>
        <dbReference type="Proteomes" id="UP001302494"/>
    </source>
</evidence>
<gene>
    <name evidence="2" type="ORF">PQG83_00155</name>
</gene>
<name>A0AA96JWM1_9BACT</name>
<accession>A0AA96JWM1</accession>
<feature type="transmembrane region" description="Helical" evidence="1">
    <location>
        <begin position="20"/>
        <end position="39"/>
    </location>
</feature>
<dbReference type="EMBL" id="CP116968">
    <property type="protein sequence ID" value="WNM62190.1"/>
    <property type="molecule type" value="Genomic_DNA"/>
</dbReference>
<proteinExistence type="predicted"/>
<reference evidence="2 3" key="1">
    <citation type="submission" date="2023-01" db="EMBL/GenBank/DDBJ databases">
        <title>Cultivation and genomic characterization of new, ubiquitous marine nitrite-oxidizing bacteria from the Nitrospirales.</title>
        <authorList>
            <person name="Mueller A.J."/>
            <person name="Daebeler A."/>
            <person name="Herbold C.W."/>
            <person name="Kirkegaard R.H."/>
            <person name="Daims H."/>
        </authorList>
    </citation>
    <scope>NUCLEOTIDE SEQUENCE [LARGE SCALE GENOMIC DNA]</scope>
    <source>
        <strain evidence="2 3">DK</strain>
    </source>
</reference>
<dbReference type="AlphaFoldDB" id="A0AA96JWM1"/>